<evidence type="ECO:0000256" key="7">
    <source>
        <dbReference type="ARBA" id="ARBA00023157"/>
    </source>
</evidence>
<dbReference type="PANTHER" id="PTHR43498:SF1">
    <property type="entry name" value="COB--COM HETERODISULFIDE REDUCTASE IRON-SULFUR SUBUNIT A"/>
    <property type="match status" value="1"/>
</dbReference>
<dbReference type="Pfam" id="PF13385">
    <property type="entry name" value="Laminin_G_3"/>
    <property type="match status" value="1"/>
</dbReference>
<evidence type="ECO:0000313" key="9">
    <source>
        <dbReference type="EMBL" id="VGO22436.1"/>
    </source>
</evidence>
<sequence length="1007" mass="112107">MVNKVYGEMKMKKWAVTFMALSTVVLSGVGDACDIRGHWRLDDGTGMQISDDSGNGNIGFSKGAEWERGVRNSCLLFSGGDGFVNCGNDSSLSPADALTVEAWVKPWNLPYKSFPTVVTKKGSYEFRFAPGGKLSILLTLDGKAVELTSNRTEWKNGVWIYVAATYDGETITLYTDGAKDSELKASGKIDKSRSYCFIGSVNGETRTIGRMDEVRVAGKALSADQINASYNEGAFDMVREATEFSAYFEKENKREPKAAVPGFLWIDAEDFDDYGGWWMDTQFVPQMGSPYLIAAGIGKPVADATTTINVPKSGKWRLWVRTKNWLKSHSPGQFKVSVGGKESEKVFGTAPSDEWAWQLGGTFDLEKGEAALAISDETGWYGRIDAIILAKDMQYAPPEGLLAYKSERARLTGDDTTVDEMGNYDVIVVGAGVAGINAAIASARTGAKTALIQDRPMIGGNNSLELGVVVSGPAQHNHPNSRESGLNEEIGRERAYHYHGKWSRGAENIVANEPNLSVFLNTHVNEVEKKGSTITAVKAFNMVDGKRTRYTAKQFIDCTGDGWLGYYAGAEYRLGREARTEFNESNAPEQPDNITMSGCLMQGHTLCYNTTKMDAPQPFNGPEWLWDLTPNTEYIEARKMFDGSHTYGRWWHENRGDVDDLWDPENARDELIVLNLSYFNWVKKHSSLKEKAENYVMTTLPIGNAKRETRRLMGDHILTQDEVLSAKPFADRIAHGGWSLDIHNPEGIFSKDGPFDFNTHSPLNHIPFRILYSKNVDNLLFAGRNVSTTHVALGTVRVQGTTGVVGQAAGTAAAMCVDKKVNPRGLYQKHMTELQQRLLKDDQYIIGLKNEDSKDLALKAKVTASSFQTGGEPENVISGVTRIVGDAKNMWISDSAKSMPQWIELDFQALEKVNAVYLTFDTDLNDKRHCSWEHKENERFVPESVRNYRIEIFDGKDWATVAEVDNNYQRRRIHRFPKEKASKVRVTVEQTNGDSSARIFEVRAYNE</sequence>
<name>A0A6C2UU67_9BACT</name>
<dbReference type="GO" id="GO:0046872">
    <property type="term" value="F:metal ion binding"/>
    <property type="evidence" value="ECO:0007669"/>
    <property type="project" value="UniProtKB-KW"/>
</dbReference>
<keyword evidence="1" id="KW-0004">4Fe-4S</keyword>
<keyword evidence="5" id="KW-0408">Iron</keyword>
<accession>A0A6C2UU67</accession>
<dbReference type="SUPFAM" id="SSF49785">
    <property type="entry name" value="Galactose-binding domain-like"/>
    <property type="match status" value="1"/>
</dbReference>
<dbReference type="Gene3D" id="2.60.120.200">
    <property type="match status" value="1"/>
</dbReference>
<dbReference type="Gene3D" id="3.50.50.60">
    <property type="entry name" value="FAD/NAD(P)-binding domain"/>
    <property type="match status" value="1"/>
</dbReference>
<keyword evidence="6" id="KW-0411">Iron-sulfur</keyword>
<dbReference type="Pfam" id="PF22633">
    <property type="entry name" value="F5_F8_type_C_2"/>
    <property type="match status" value="1"/>
</dbReference>
<dbReference type="Proteomes" id="UP000346198">
    <property type="component" value="Unassembled WGS sequence"/>
</dbReference>
<evidence type="ECO:0000313" key="10">
    <source>
        <dbReference type="Proteomes" id="UP000346198"/>
    </source>
</evidence>
<dbReference type="GO" id="GO:0016491">
    <property type="term" value="F:oxidoreductase activity"/>
    <property type="evidence" value="ECO:0007669"/>
    <property type="project" value="UniProtKB-KW"/>
</dbReference>
<dbReference type="Gene3D" id="2.60.120.260">
    <property type="entry name" value="Galactose-binding domain-like"/>
    <property type="match status" value="2"/>
</dbReference>
<dbReference type="InterPro" id="IPR000421">
    <property type="entry name" value="FA58C"/>
</dbReference>
<dbReference type="SUPFAM" id="SSF49899">
    <property type="entry name" value="Concanavalin A-like lectins/glucanases"/>
    <property type="match status" value="1"/>
</dbReference>
<gene>
    <name evidence="9" type="ORF">SCARR_04519</name>
</gene>
<dbReference type="Pfam" id="PF12831">
    <property type="entry name" value="FAD_oxidored"/>
    <property type="match status" value="1"/>
</dbReference>
<evidence type="ECO:0000256" key="4">
    <source>
        <dbReference type="ARBA" id="ARBA00023002"/>
    </source>
</evidence>
<dbReference type="SMART" id="SM00560">
    <property type="entry name" value="LamGL"/>
    <property type="match status" value="1"/>
</dbReference>
<evidence type="ECO:0000259" key="8">
    <source>
        <dbReference type="PROSITE" id="PS50022"/>
    </source>
</evidence>
<organism evidence="9 10">
    <name type="scientific">Pontiella sulfatireligans</name>
    <dbReference type="NCBI Taxonomy" id="2750658"/>
    <lineage>
        <taxon>Bacteria</taxon>
        <taxon>Pseudomonadati</taxon>
        <taxon>Kiritimatiellota</taxon>
        <taxon>Kiritimatiellia</taxon>
        <taxon>Kiritimatiellales</taxon>
        <taxon>Pontiellaceae</taxon>
        <taxon>Pontiella</taxon>
    </lineage>
</organism>
<dbReference type="AlphaFoldDB" id="A0A6C2UU67"/>
<protein>
    <recommendedName>
        <fullName evidence="8">F5/8 type C domain-containing protein</fullName>
    </recommendedName>
</protein>
<dbReference type="InterPro" id="IPR039650">
    <property type="entry name" value="HdrA-like"/>
</dbReference>
<dbReference type="InterPro" id="IPR013320">
    <property type="entry name" value="ConA-like_dom_sf"/>
</dbReference>
<dbReference type="SUPFAM" id="SSF51905">
    <property type="entry name" value="FAD/NAD(P)-binding domain"/>
    <property type="match status" value="1"/>
</dbReference>
<evidence type="ECO:0000256" key="1">
    <source>
        <dbReference type="ARBA" id="ARBA00022485"/>
    </source>
</evidence>
<evidence type="ECO:0000256" key="2">
    <source>
        <dbReference type="ARBA" id="ARBA00022723"/>
    </source>
</evidence>
<evidence type="ECO:0000256" key="6">
    <source>
        <dbReference type="ARBA" id="ARBA00023014"/>
    </source>
</evidence>
<dbReference type="InterPro" id="IPR036188">
    <property type="entry name" value="FAD/NAD-bd_sf"/>
</dbReference>
<evidence type="ECO:0000256" key="5">
    <source>
        <dbReference type="ARBA" id="ARBA00023004"/>
    </source>
</evidence>
<keyword evidence="7" id="KW-1015">Disulfide bond</keyword>
<reference evidence="9 10" key="1">
    <citation type="submission" date="2019-04" db="EMBL/GenBank/DDBJ databases">
        <authorList>
            <person name="Van Vliet M D."/>
        </authorList>
    </citation>
    <scope>NUCLEOTIDE SEQUENCE [LARGE SCALE GENOMIC DNA]</scope>
    <source>
        <strain evidence="9 10">F21</strain>
    </source>
</reference>
<keyword evidence="2" id="KW-0479">Metal-binding</keyword>
<feature type="domain" description="F5/8 type C" evidence="8">
    <location>
        <begin position="841"/>
        <end position="1007"/>
    </location>
</feature>
<keyword evidence="4" id="KW-0560">Oxidoreductase</keyword>
<keyword evidence="10" id="KW-1185">Reference proteome</keyword>
<dbReference type="PANTHER" id="PTHR43498">
    <property type="entry name" value="FERREDOXIN:COB-COM HETERODISULFIDE REDUCTASE SUBUNIT A"/>
    <property type="match status" value="1"/>
</dbReference>
<dbReference type="GO" id="GO:0051539">
    <property type="term" value="F:4 iron, 4 sulfur cluster binding"/>
    <property type="evidence" value="ECO:0007669"/>
    <property type="project" value="UniProtKB-KW"/>
</dbReference>
<proteinExistence type="predicted"/>
<dbReference type="InterPro" id="IPR008979">
    <property type="entry name" value="Galactose-bd-like_sf"/>
</dbReference>
<keyword evidence="3" id="KW-0732">Signal</keyword>
<dbReference type="InterPro" id="IPR006558">
    <property type="entry name" value="LamG-like"/>
</dbReference>
<evidence type="ECO:0000256" key="3">
    <source>
        <dbReference type="ARBA" id="ARBA00022729"/>
    </source>
</evidence>
<dbReference type="PROSITE" id="PS50022">
    <property type="entry name" value="FA58C_3"/>
    <property type="match status" value="1"/>
</dbReference>
<dbReference type="EMBL" id="CAAHFH010000002">
    <property type="protein sequence ID" value="VGO22436.1"/>
    <property type="molecule type" value="Genomic_DNA"/>
</dbReference>